<proteinExistence type="predicted"/>
<dbReference type="EMBL" id="JAKIKS010000007">
    <property type="protein sequence ID" value="MCL1123536.1"/>
    <property type="molecule type" value="Genomic_DNA"/>
</dbReference>
<evidence type="ECO:0000313" key="2">
    <source>
        <dbReference type="Proteomes" id="UP001203423"/>
    </source>
</evidence>
<organism evidence="1 2">
    <name type="scientific">Shewanella surugensis</name>
    <dbReference type="NCBI Taxonomy" id="212020"/>
    <lineage>
        <taxon>Bacteria</taxon>
        <taxon>Pseudomonadati</taxon>
        <taxon>Pseudomonadota</taxon>
        <taxon>Gammaproteobacteria</taxon>
        <taxon>Alteromonadales</taxon>
        <taxon>Shewanellaceae</taxon>
        <taxon>Shewanella</taxon>
    </lineage>
</organism>
<accession>A0ABT0L788</accession>
<keyword evidence="2" id="KW-1185">Reference proteome</keyword>
<dbReference type="Pfam" id="PF05125">
    <property type="entry name" value="Phage_cap_P2"/>
    <property type="match status" value="1"/>
</dbReference>
<evidence type="ECO:0000313" key="1">
    <source>
        <dbReference type="EMBL" id="MCL1123536.1"/>
    </source>
</evidence>
<gene>
    <name evidence="1" type="ORF">L2764_03325</name>
</gene>
<dbReference type="Proteomes" id="UP001203423">
    <property type="component" value="Unassembled WGS sequence"/>
</dbReference>
<comment type="caution">
    <text evidence="1">The sequence shown here is derived from an EMBL/GenBank/DDBJ whole genome shotgun (WGS) entry which is preliminary data.</text>
</comment>
<sequence length="344" mass="37683">MNLTEEAKTGLQAYSTNMAKSYGVTVVDKQFSVTAPMELKLRAALLESVAFLKLITMHPVLQIQGQVIKVGNTAIATGRKKDGRFASGQGMTGHDYSLAATDSCAEVTWDMLASWANSGNTNQFMMLMSQNATMRFALDMLRIGFNGVSVSVDSDPEANPLGEDVNKGWLQIVKEKAPDQIMTDPVYFNPDAIGPLKEGEYKTLDALINEMKNTLIHPSLRDHPGLSVLVGSDLTAAAETKMMNAADKPTEQVALAQLSSGYGGLRAYTPPFFPGKRIQLCFPKHLHIYTQKGTSHRKAENVEDRKQHEDKYWRYEGYGVEEFEGFAAIDEANMHIGAAPAPSA</sequence>
<dbReference type="InterPro" id="IPR006441">
    <property type="entry name" value="Phage_P2_GpN"/>
</dbReference>
<reference evidence="1 2" key="1">
    <citation type="submission" date="2022-01" db="EMBL/GenBank/DDBJ databases">
        <title>Whole genome-based taxonomy of the Shewanellaceae.</title>
        <authorList>
            <person name="Martin-Rodriguez A.J."/>
        </authorList>
    </citation>
    <scope>NUCLEOTIDE SEQUENCE [LARGE SCALE GENOMIC DNA]</scope>
    <source>
        <strain evidence="1 2">DSM 17177</strain>
    </source>
</reference>
<dbReference type="NCBIfam" id="TIGR01551">
    <property type="entry name" value="major_capsid_P2"/>
    <property type="match status" value="1"/>
</dbReference>
<protein>
    <submittedName>
        <fullName evidence="1">Phage major capsid protein, P2 family</fullName>
    </submittedName>
</protein>
<dbReference type="RefSeq" id="WP_248938823.1">
    <property type="nucleotide sequence ID" value="NZ_JAKIKS010000007.1"/>
</dbReference>
<name>A0ABT0L788_9GAMM</name>